<dbReference type="InterPro" id="IPR052021">
    <property type="entry name" value="Type-I_RS_S_subunit"/>
</dbReference>
<proteinExistence type="predicted"/>
<organism evidence="3 4">
    <name type="scientific">Methylotuvimicrobium alcaliphilum (strain DSM 19304 / NCIMB 14124 / VKM B-2133 / 20Z)</name>
    <name type="common">Methylomicrobium alcaliphilum</name>
    <dbReference type="NCBI Taxonomy" id="1091494"/>
    <lineage>
        <taxon>Bacteria</taxon>
        <taxon>Pseudomonadati</taxon>
        <taxon>Pseudomonadota</taxon>
        <taxon>Gammaproteobacteria</taxon>
        <taxon>Methylococcales</taxon>
        <taxon>Methylococcaceae</taxon>
        <taxon>Methylotuvimicrobium</taxon>
    </lineage>
</organism>
<dbReference type="Gene3D" id="1.10.287.1120">
    <property type="entry name" value="Bipartite methylase S protein"/>
    <property type="match status" value="1"/>
</dbReference>
<name>G4SWX9_META2</name>
<dbReference type="InterPro" id="IPR044946">
    <property type="entry name" value="Restrct_endonuc_typeI_TRD_sf"/>
</dbReference>
<dbReference type="KEGG" id="mah:MEALZ_0345"/>
<keyword evidence="2" id="KW-0238">DNA-binding</keyword>
<evidence type="ECO:0000313" key="3">
    <source>
        <dbReference type="EMBL" id="CCE22045.1"/>
    </source>
</evidence>
<keyword evidence="1" id="KW-0680">Restriction system</keyword>
<dbReference type="GO" id="GO:0003677">
    <property type="term" value="F:DNA binding"/>
    <property type="evidence" value="ECO:0007669"/>
    <property type="project" value="UniProtKB-KW"/>
</dbReference>
<dbReference type="Proteomes" id="UP000008315">
    <property type="component" value="Chromosome"/>
</dbReference>
<dbReference type="PANTHER" id="PTHR30408:SF13">
    <property type="entry name" value="TYPE I RESTRICTION ENZYME HINDI SPECIFICITY SUBUNIT"/>
    <property type="match status" value="1"/>
</dbReference>
<dbReference type="STRING" id="1091494.MEALZ_0345"/>
<dbReference type="SUPFAM" id="SSF116734">
    <property type="entry name" value="DNA methylase specificity domain"/>
    <property type="match status" value="1"/>
</dbReference>
<dbReference type="HOGENOM" id="CLU_021095_2_2_6"/>
<dbReference type="GO" id="GO:0009307">
    <property type="term" value="P:DNA restriction-modification system"/>
    <property type="evidence" value="ECO:0007669"/>
    <property type="project" value="UniProtKB-KW"/>
</dbReference>
<dbReference type="EMBL" id="FO082060">
    <property type="protein sequence ID" value="CCE22045.1"/>
    <property type="molecule type" value="Genomic_DNA"/>
</dbReference>
<reference evidence="4" key="1">
    <citation type="journal article" date="2012" name="J. Bacteriol.">
        <title>Genome sequence of the haloalkaliphilic methanotrophic bacterium Methylomicrobium alcaliphilum 20Z.</title>
        <authorList>
            <person name="Vuilleumier S."/>
            <person name="Khmelenina V.N."/>
            <person name="Bringel F."/>
            <person name="Reshetnikov A.S."/>
            <person name="Lajus A."/>
            <person name="Mangenot S."/>
            <person name="Rouy Z."/>
            <person name="Op den Camp H.J."/>
            <person name="Jetten M.S."/>
            <person name="Dispirito A.A."/>
            <person name="Dunfield P."/>
            <person name="Klotz M.G."/>
            <person name="Semrau J.D."/>
            <person name="Stein L.Y."/>
            <person name="Barbe V."/>
            <person name="Medigue C."/>
            <person name="Trotsenko Y.A."/>
            <person name="Kalyuzhnaya M.G."/>
        </authorList>
    </citation>
    <scope>NUCLEOTIDE SEQUENCE [LARGE SCALE GENOMIC DNA]</scope>
    <source>
        <strain evidence="4">DSM 19304 / NCIMB 14124 / VKM B-2133 / 20Z</strain>
    </source>
</reference>
<dbReference type="PANTHER" id="PTHR30408">
    <property type="entry name" value="TYPE-1 RESTRICTION ENZYME ECOKI SPECIFICITY PROTEIN"/>
    <property type="match status" value="1"/>
</dbReference>
<dbReference type="AlphaFoldDB" id="G4SWX9"/>
<dbReference type="PATRIC" id="fig|271065.3.peg.358"/>
<sequence length="222" mass="25626">MVLYDNLIENNRRRIQLLEESARLLYQEWFVHLRFPGHEQVKIVDGVPDGWEIKSVRELLGKVLKKKKVKKEEYLSEDAVPCVDQSQNFIGGYIDDEEVAITENLPVVVFGDHTRIVKYIDFPFAQGADGTQLLVPSDDRIPRDFFYFMMSSINVANAFYARHFKFLKAKEVLLPDIKLMTEFSAIVSDSMSQIKLLRNQNRSLAQARDLLLPKLMSGELTV</sequence>
<evidence type="ECO:0000256" key="2">
    <source>
        <dbReference type="ARBA" id="ARBA00023125"/>
    </source>
</evidence>
<evidence type="ECO:0000313" key="4">
    <source>
        <dbReference type="Proteomes" id="UP000008315"/>
    </source>
</evidence>
<accession>G4SWX9</accession>
<keyword evidence="4" id="KW-1185">Reference proteome</keyword>
<evidence type="ECO:0000256" key="1">
    <source>
        <dbReference type="ARBA" id="ARBA00022747"/>
    </source>
</evidence>
<gene>
    <name evidence="3" type="ordered locus">MEALZ_0345</name>
</gene>
<protein>
    <submittedName>
        <fullName evidence="3">Type I restriction-modification system specificity subunit</fullName>
    </submittedName>
</protein>
<dbReference type="REBASE" id="41269">
    <property type="entry name" value="S.Mal20ZORF344P"/>
</dbReference>
<dbReference type="Gene3D" id="3.90.220.20">
    <property type="entry name" value="DNA methylase specificity domains"/>
    <property type="match status" value="1"/>
</dbReference>